<dbReference type="CDD" id="cd00383">
    <property type="entry name" value="trans_reg_C"/>
    <property type="match status" value="1"/>
</dbReference>
<keyword evidence="5 8" id="KW-0238">DNA-binding</keyword>
<keyword evidence="2 7" id="KW-0597">Phosphoprotein</keyword>
<feature type="DNA-binding region" description="OmpR/PhoB-type" evidence="8">
    <location>
        <begin position="143"/>
        <end position="242"/>
    </location>
</feature>
<dbReference type="SUPFAM" id="SSF52172">
    <property type="entry name" value="CheY-like"/>
    <property type="match status" value="1"/>
</dbReference>
<dbReference type="PANTHER" id="PTHR48111:SF40">
    <property type="entry name" value="PHOSPHATE REGULON TRANSCRIPTIONAL REGULATORY PROTEIN PHOB"/>
    <property type="match status" value="1"/>
</dbReference>
<evidence type="ECO:0000313" key="11">
    <source>
        <dbReference type="EMBL" id="EFM08801.1"/>
    </source>
</evidence>
<dbReference type="Gene3D" id="3.40.50.2300">
    <property type="match status" value="1"/>
</dbReference>
<keyword evidence="4" id="KW-0805">Transcription regulation</keyword>
<feature type="modified residue" description="4-aspartylphosphate" evidence="7">
    <location>
        <position position="67"/>
    </location>
</feature>
<comment type="subcellular location">
    <subcellularLocation>
        <location evidence="1">Cytoplasm</location>
    </subcellularLocation>
</comment>
<sequence length="244" mass="28228">MNVKTFAQKVVRSLREKIIVIDDNREVCHHVARYLTRHGFEVICETYSNPVLSNVFHQHKADLLLLDLKQPHLAGIELCEELRKSTDTPLLFISSHHEDQLKIQALTSGGDDIITRPFNQDVLLARIRAHIRRNKRAFPTHQQHLLVLPDLEIDLLSQRVLVSGSEVSLSSKEFGLLAVLVKNPNRIYSVESLYELIWTESRMSSLQTVMVHIYNLRRKIEADPHKPRYIHTVRGAGYKFQFEP</sequence>
<dbReference type="InterPro" id="IPR001789">
    <property type="entry name" value="Sig_transdc_resp-reg_receiver"/>
</dbReference>
<dbReference type="GO" id="GO:0000156">
    <property type="term" value="F:phosphorelay response regulator activity"/>
    <property type="evidence" value="ECO:0007669"/>
    <property type="project" value="TreeGrafter"/>
</dbReference>
<dbReference type="RefSeq" id="WP_006040249.1">
    <property type="nucleotide sequence ID" value="NZ_AEDD01000013.1"/>
</dbReference>
<reference evidence="11 12" key="1">
    <citation type="submission" date="2010-07" db="EMBL/GenBank/DDBJ databases">
        <title>The draft genome of Paenibacillus curdlanolyticus YK9.</title>
        <authorList>
            <consortium name="US DOE Joint Genome Institute (JGI-PGF)"/>
            <person name="Lucas S."/>
            <person name="Copeland A."/>
            <person name="Lapidus A."/>
            <person name="Cheng J.-F."/>
            <person name="Bruce D."/>
            <person name="Goodwin L."/>
            <person name="Pitluck S."/>
            <person name="Land M.L."/>
            <person name="Hauser L."/>
            <person name="Chang Y.-J."/>
            <person name="Jeffries C."/>
            <person name="Anderson I.J."/>
            <person name="Johnson E."/>
            <person name="Loganathan U."/>
            <person name="Mulhopadhyay B."/>
            <person name="Kyrpides N."/>
            <person name="Woyke T.J."/>
        </authorList>
    </citation>
    <scope>NUCLEOTIDE SEQUENCE [LARGE SCALE GENOMIC DNA]</scope>
    <source>
        <strain evidence="11 12">YK9</strain>
    </source>
</reference>
<dbReference type="SMART" id="SM00862">
    <property type="entry name" value="Trans_reg_C"/>
    <property type="match status" value="1"/>
</dbReference>
<evidence type="ECO:0000256" key="1">
    <source>
        <dbReference type="ARBA" id="ARBA00004496"/>
    </source>
</evidence>
<dbReference type="GO" id="GO:0032993">
    <property type="term" value="C:protein-DNA complex"/>
    <property type="evidence" value="ECO:0007669"/>
    <property type="project" value="TreeGrafter"/>
</dbReference>
<dbReference type="Proteomes" id="UP000005387">
    <property type="component" value="Unassembled WGS sequence"/>
</dbReference>
<dbReference type="eggNOG" id="COG0745">
    <property type="taxonomic scope" value="Bacteria"/>
</dbReference>
<accession>E0IF25</accession>
<dbReference type="FunFam" id="1.10.10.10:FF:000018">
    <property type="entry name" value="DNA-binding response regulator ResD"/>
    <property type="match status" value="1"/>
</dbReference>
<gene>
    <name evidence="11" type="ORF">PaecuDRAFT_4266</name>
</gene>
<dbReference type="Gene3D" id="6.10.250.690">
    <property type="match status" value="1"/>
</dbReference>
<evidence type="ECO:0000256" key="2">
    <source>
        <dbReference type="ARBA" id="ARBA00022553"/>
    </source>
</evidence>
<dbReference type="PROSITE" id="PS50110">
    <property type="entry name" value="RESPONSE_REGULATORY"/>
    <property type="match status" value="1"/>
</dbReference>
<dbReference type="GO" id="GO:0005829">
    <property type="term" value="C:cytosol"/>
    <property type="evidence" value="ECO:0007669"/>
    <property type="project" value="TreeGrafter"/>
</dbReference>
<dbReference type="InterPro" id="IPR001867">
    <property type="entry name" value="OmpR/PhoB-type_DNA-bd"/>
</dbReference>
<protein>
    <submittedName>
        <fullName evidence="11">Two component transcriptional regulator, winged helix family</fullName>
    </submittedName>
</protein>
<evidence type="ECO:0000259" key="10">
    <source>
        <dbReference type="PROSITE" id="PS51755"/>
    </source>
</evidence>
<proteinExistence type="predicted"/>
<dbReference type="STRING" id="717606.PaecuDRAFT_4266"/>
<dbReference type="SMART" id="SM00448">
    <property type="entry name" value="REC"/>
    <property type="match status" value="1"/>
</dbReference>
<keyword evidence="12" id="KW-1185">Reference proteome</keyword>
<dbReference type="EMBL" id="AEDD01000013">
    <property type="protein sequence ID" value="EFM08801.1"/>
    <property type="molecule type" value="Genomic_DNA"/>
</dbReference>
<dbReference type="GO" id="GO:0000976">
    <property type="term" value="F:transcription cis-regulatory region binding"/>
    <property type="evidence" value="ECO:0007669"/>
    <property type="project" value="TreeGrafter"/>
</dbReference>
<dbReference type="Pfam" id="PF00072">
    <property type="entry name" value="Response_reg"/>
    <property type="match status" value="1"/>
</dbReference>
<dbReference type="Pfam" id="PF00486">
    <property type="entry name" value="Trans_reg_C"/>
    <property type="match status" value="1"/>
</dbReference>
<dbReference type="AlphaFoldDB" id="E0IF25"/>
<name>E0IF25_9BACL</name>
<evidence type="ECO:0000256" key="7">
    <source>
        <dbReference type="PROSITE-ProRule" id="PRU00169"/>
    </source>
</evidence>
<evidence type="ECO:0000256" key="8">
    <source>
        <dbReference type="PROSITE-ProRule" id="PRU01091"/>
    </source>
</evidence>
<dbReference type="PROSITE" id="PS51755">
    <property type="entry name" value="OMPR_PHOB"/>
    <property type="match status" value="1"/>
</dbReference>
<keyword evidence="6" id="KW-0804">Transcription</keyword>
<dbReference type="InterPro" id="IPR039420">
    <property type="entry name" value="WalR-like"/>
</dbReference>
<evidence type="ECO:0000256" key="3">
    <source>
        <dbReference type="ARBA" id="ARBA00023012"/>
    </source>
</evidence>
<dbReference type="InterPro" id="IPR036388">
    <property type="entry name" value="WH-like_DNA-bd_sf"/>
</dbReference>
<dbReference type="PANTHER" id="PTHR48111">
    <property type="entry name" value="REGULATOR OF RPOS"/>
    <property type="match status" value="1"/>
</dbReference>
<dbReference type="Gene3D" id="1.10.10.10">
    <property type="entry name" value="Winged helix-like DNA-binding domain superfamily/Winged helix DNA-binding domain"/>
    <property type="match status" value="1"/>
</dbReference>
<evidence type="ECO:0000256" key="6">
    <source>
        <dbReference type="ARBA" id="ARBA00023163"/>
    </source>
</evidence>
<evidence type="ECO:0000256" key="5">
    <source>
        <dbReference type="ARBA" id="ARBA00023125"/>
    </source>
</evidence>
<feature type="domain" description="OmpR/PhoB-type" evidence="10">
    <location>
        <begin position="143"/>
        <end position="242"/>
    </location>
</feature>
<organism evidence="11 12">
    <name type="scientific">Paenibacillus curdlanolyticus YK9</name>
    <dbReference type="NCBI Taxonomy" id="717606"/>
    <lineage>
        <taxon>Bacteria</taxon>
        <taxon>Bacillati</taxon>
        <taxon>Bacillota</taxon>
        <taxon>Bacilli</taxon>
        <taxon>Bacillales</taxon>
        <taxon>Paenibacillaceae</taxon>
        <taxon>Paenibacillus</taxon>
    </lineage>
</organism>
<evidence type="ECO:0000256" key="4">
    <source>
        <dbReference type="ARBA" id="ARBA00023015"/>
    </source>
</evidence>
<keyword evidence="3" id="KW-0902">Two-component regulatory system</keyword>
<dbReference type="GO" id="GO:0006355">
    <property type="term" value="P:regulation of DNA-templated transcription"/>
    <property type="evidence" value="ECO:0007669"/>
    <property type="project" value="InterPro"/>
</dbReference>
<dbReference type="InterPro" id="IPR011006">
    <property type="entry name" value="CheY-like_superfamily"/>
</dbReference>
<feature type="domain" description="Response regulatory" evidence="9">
    <location>
        <begin position="17"/>
        <end position="131"/>
    </location>
</feature>
<evidence type="ECO:0000313" key="12">
    <source>
        <dbReference type="Proteomes" id="UP000005387"/>
    </source>
</evidence>
<evidence type="ECO:0000259" key="9">
    <source>
        <dbReference type="PROSITE" id="PS50110"/>
    </source>
</evidence>